<dbReference type="InterPro" id="IPR016208">
    <property type="entry name" value="Ald_Oxase/xanthine_DH-like"/>
</dbReference>
<dbReference type="GO" id="GO:0016491">
    <property type="term" value="F:oxidoreductase activity"/>
    <property type="evidence" value="ECO:0007669"/>
    <property type="project" value="UniProtKB-KW"/>
</dbReference>
<dbReference type="RefSeq" id="WP_349947940.1">
    <property type="nucleotide sequence ID" value="NZ_CP157940.1"/>
</dbReference>
<evidence type="ECO:0000259" key="3">
    <source>
        <dbReference type="SMART" id="SM01008"/>
    </source>
</evidence>
<dbReference type="SUPFAM" id="SSF56003">
    <property type="entry name" value="Molybdenum cofactor-binding domain"/>
    <property type="match status" value="1"/>
</dbReference>
<keyword evidence="1" id="KW-0500">Molybdenum</keyword>
<dbReference type="PANTHER" id="PTHR11908">
    <property type="entry name" value="XANTHINE DEHYDROGENASE"/>
    <property type="match status" value="1"/>
</dbReference>
<dbReference type="SMART" id="SM01008">
    <property type="entry name" value="Ald_Xan_dh_C"/>
    <property type="match status" value="1"/>
</dbReference>
<name>A0AAU7PSL3_9FIRM</name>
<evidence type="ECO:0000313" key="4">
    <source>
        <dbReference type="EMBL" id="XBS55264.1"/>
    </source>
</evidence>
<dbReference type="InterPro" id="IPR000674">
    <property type="entry name" value="Ald_Oxase/Xan_DH_a/b"/>
</dbReference>
<reference evidence="4" key="1">
    <citation type="submission" date="2024-06" db="EMBL/GenBank/DDBJ databases">
        <title>Lacrimispora cavernae sp. nov., a novel anaerobe isolated from bat guano pile inside a cave.</title>
        <authorList>
            <person name="Miller S.L."/>
            <person name="Lu N."/>
            <person name="King J."/>
            <person name="Sankaranarayanan K."/>
            <person name="Lawson P.A."/>
        </authorList>
    </citation>
    <scope>NUCLEOTIDE SEQUENCE</scope>
    <source>
        <strain evidence="4">BS-2</strain>
    </source>
</reference>
<protein>
    <submittedName>
        <fullName evidence="4">Xanthine dehydrogenase family protein molybdopterin-binding subunit</fullName>
    </submittedName>
</protein>
<dbReference type="Pfam" id="PF20256">
    <property type="entry name" value="MoCoBD_2"/>
    <property type="match status" value="1"/>
</dbReference>
<dbReference type="PANTHER" id="PTHR11908:SF132">
    <property type="entry name" value="ALDEHYDE OXIDASE 1-RELATED"/>
    <property type="match status" value="1"/>
</dbReference>
<dbReference type="EMBL" id="CP157940">
    <property type="protein sequence ID" value="XBS55264.1"/>
    <property type="molecule type" value="Genomic_DNA"/>
</dbReference>
<dbReference type="InterPro" id="IPR036856">
    <property type="entry name" value="Ald_Oxase/Xan_DH_a/b_sf"/>
</dbReference>
<accession>A0AAU7PSL3</accession>
<dbReference type="InterPro" id="IPR046867">
    <property type="entry name" value="AldOxase/xan_DH_MoCoBD2"/>
</dbReference>
<dbReference type="GO" id="GO:0005506">
    <property type="term" value="F:iron ion binding"/>
    <property type="evidence" value="ECO:0007669"/>
    <property type="project" value="InterPro"/>
</dbReference>
<organism evidence="4">
    <name type="scientific">Lacrimispora sp. BS-2</name>
    <dbReference type="NCBI Taxonomy" id="3151850"/>
    <lineage>
        <taxon>Bacteria</taxon>
        <taxon>Bacillati</taxon>
        <taxon>Bacillota</taxon>
        <taxon>Clostridia</taxon>
        <taxon>Lachnospirales</taxon>
        <taxon>Lachnospiraceae</taxon>
        <taxon>Lacrimispora</taxon>
    </lineage>
</organism>
<feature type="domain" description="Aldehyde oxidase/xanthine dehydrogenase a/b hammerhead" evidence="3">
    <location>
        <begin position="19"/>
        <end position="123"/>
    </location>
</feature>
<evidence type="ECO:0000256" key="1">
    <source>
        <dbReference type="ARBA" id="ARBA00022505"/>
    </source>
</evidence>
<dbReference type="InterPro" id="IPR037165">
    <property type="entry name" value="AldOxase/xan_DH_Mopterin-bd_sf"/>
</dbReference>
<keyword evidence="2" id="KW-0560">Oxidoreductase</keyword>
<proteinExistence type="predicted"/>
<dbReference type="Gene3D" id="3.30.365.10">
    <property type="entry name" value="Aldehyde oxidase/xanthine dehydrogenase, molybdopterin binding domain"/>
    <property type="match status" value="4"/>
</dbReference>
<sequence length="774" mass="84477">METQLGKNTVRKEAKNKVTGLAKYTNDFTDSPMLYARLLTSVHAHAQIVSIDTSKASAMPGVKAVITAKDHQVMCGSMLQDRLPLAREKVRYYGEPVAIVVADDEMQAKAAAGKILVEYKPLPVVNSLKEAFKKNPVIIHEALMSYTKAAEEVYPVKGTNICHHQKIRKGDMQKGWLESEIIAEGSFSLPQSDHAAMETRAVHCMIMPDDSVMIKTSSQTPYEVKESLSKYFNIPEGKIVVQVPLVGGAFGGKACVQPEILAVIAAMNVKGKWINLTNTREEDMVTSPCHLGLEGTIRMGVKKSGQIMAAEMTFQIDTGAYSDISPKITKAIAVDCAGPYRIPNLQCDCYSVYTNHPYITSFRGFGHEGRTFCLERMMDKLAYEIGLDPFQLRLLNLVKAGDLTPTLVKVTASNTGNAAECLERLKTIINWKEGACIAGENGLVRAKGISCLIKTSDTPTDAGASAVLTFNSDGSVNLDCGAAEIGPGMKTTAAQILAEKMRISVNDVYVKLDVNTQSTPYLWKTVASMTTYMVGRAVLNAADDAISQLLDLASIALRCPAEELDFENKMIFVKHDPERYIMFEDLVKGYKFPNGNSLKGPVIGRGSYVMNHLTPLNEASGRGTPGRSWTVGAQAVEIEYDTRQHTYRLLKAATVIDAGKVINPKTARGVVMGGMCMGLGLGTSEDFVYNEEGIVEDTSFRTYKMIRYGENPEYLVDFVETPQIDAPYGARGIGEHGIIGISAALANAISLAAKIDVNQLPITPEFIWREKSKL</sequence>
<evidence type="ECO:0000256" key="2">
    <source>
        <dbReference type="ARBA" id="ARBA00023002"/>
    </source>
</evidence>
<dbReference type="Gene3D" id="3.90.1170.50">
    <property type="entry name" value="Aldehyde oxidase/xanthine dehydrogenase, a/b hammerhead"/>
    <property type="match status" value="1"/>
</dbReference>
<gene>
    <name evidence="4" type="ORF">ABFV83_05565</name>
</gene>
<dbReference type="Pfam" id="PF02738">
    <property type="entry name" value="MoCoBD_1"/>
    <property type="match status" value="1"/>
</dbReference>
<dbReference type="Pfam" id="PF01315">
    <property type="entry name" value="Ald_Xan_dh_C"/>
    <property type="match status" value="1"/>
</dbReference>
<dbReference type="InterPro" id="IPR008274">
    <property type="entry name" value="AldOxase/xan_DH_MoCoBD1"/>
</dbReference>
<dbReference type="AlphaFoldDB" id="A0AAU7PSL3"/>
<dbReference type="SUPFAM" id="SSF54665">
    <property type="entry name" value="CO dehydrogenase molybdoprotein N-domain-like"/>
    <property type="match status" value="1"/>
</dbReference>